<evidence type="ECO:0000313" key="4">
    <source>
        <dbReference type="Proteomes" id="UP000523197"/>
    </source>
</evidence>
<name>A0A8T3LK06_ECOLX</name>
<dbReference type="InterPro" id="IPR027417">
    <property type="entry name" value="P-loop_NTPase"/>
</dbReference>
<reference evidence="3 4" key="1">
    <citation type="submission" date="2020-05" db="EMBL/GenBank/DDBJ databases">
        <title>Epidemiological investigations into extended-spectrum beta-lactam resistant Escherichia coli ST457 carried by Australian Silver gulls identified clonal lineages that cause ExPEC disease.</title>
        <authorList>
            <person name="Nesporova K."/>
            <person name="Wyrsch E.R."/>
            <person name="Valcek A."/>
            <person name="Bitar I."/>
            <person name="Chaw K."/>
            <person name="Harris P."/>
            <person name="Hrabak J."/>
            <person name="Djordjevic S.P."/>
            <person name="Dolejska M."/>
        </authorList>
    </citation>
    <scope>NUCLEOTIDE SEQUENCE [LARGE SCALE GENOMIC DNA]</scope>
    <source>
        <strain evidence="3 4">CE1966</strain>
    </source>
</reference>
<evidence type="ECO:0000313" key="3">
    <source>
        <dbReference type="EMBL" id="MBA1890164.1"/>
    </source>
</evidence>
<proteinExistence type="predicted"/>
<protein>
    <submittedName>
        <fullName evidence="3">Ferric citrate ABC transporter ATP-binding protein FecE</fullName>
    </submittedName>
</protein>
<keyword evidence="3" id="KW-0547">Nucleotide-binding</keyword>
<keyword evidence="2" id="KW-1278">Translocase</keyword>
<evidence type="ECO:0000256" key="2">
    <source>
        <dbReference type="ARBA" id="ARBA00022967"/>
    </source>
</evidence>
<accession>A0A8T3LK06</accession>
<evidence type="ECO:0000256" key="1">
    <source>
        <dbReference type="ARBA" id="ARBA00022448"/>
    </source>
</evidence>
<dbReference type="GO" id="GO:0005524">
    <property type="term" value="F:ATP binding"/>
    <property type="evidence" value="ECO:0007669"/>
    <property type="project" value="UniProtKB-KW"/>
</dbReference>
<keyword evidence="3" id="KW-0067">ATP-binding</keyword>
<dbReference type="Gene3D" id="3.40.50.300">
    <property type="entry name" value="P-loop containing nucleotide triphosphate hydrolases"/>
    <property type="match status" value="1"/>
</dbReference>
<dbReference type="Proteomes" id="UP000523197">
    <property type="component" value="Unassembled WGS sequence"/>
</dbReference>
<dbReference type="EMBL" id="JABFNF010000855">
    <property type="protein sequence ID" value="MBA1890164.1"/>
    <property type="molecule type" value="Genomic_DNA"/>
</dbReference>
<dbReference type="AlphaFoldDB" id="A0A8T3LK06"/>
<comment type="caution">
    <text evidence="3">The sequence shown here is derived from an EMBL/GenBank/DDBJ whole genome shotgun (WGS) entry which is preliminary data.</text>
</comment>
<organism evidence="3 4">
    <name type="scientific">Escherichia coli</name>
    <dbReference type="NCBI Taxonomy" id="562"/>
    <lineage>
        <taxon>Bacteria</taxon>
        <taxon>Pseudomonadati</taxon>
        <taxon>Pseudomonadota</taxon>
        <taxon>Gammaproteobacteria</taxon>
        <taxon>Enterobacterales</taxon>
        <taxon>Enterobacteriaceae</taxon>
        <taxon>Escherichia</taxon>
    </lineage>
</organism>
<feature type="non-terminal residue" evidence="3">
    <location>
        <position position="1"/>
    </location>
</feature>
<keyword evidence="1" id="KW-0813">Transport</keyword>
<sequence>NQASRYCDQLVVMANGHVMAQGTPEEVMTPGLLRTVFSVEAEIHPEPVSGRPMSLMR</sequence>
<dbReference type="PANTHER" id="PTHR42794">
    <property type="entry name" value="HEMIN IMPORT ATP-BINDING PROTEIN HMUV"/>
    <property type="match status" value="1"/>
</dbReference>
<gene>
    <name evidence="3" type="ORF">HLX92_29095</name>
</gene>
<dbReference type="PANTHER" id="PTHR42794:SF1">
    <property type="entry name" value="HEMIN IMPORT ATP-BINDING PROTEIN HMUV"/>
    <property type="match status" value="1"/>
</dbReference>